<evidence type="ECO:0000313" key="2">
    <source>
        <dbReference type="Proteomes" id="UP001165065"/>
    </source>
</evidence>
<comment type="caution">
    <text evidence="1">The sequence shown here is derived from an EMBL/GenBank/DDBJ whole genome shotgun (WGS) entry which is preliminary data.</text>
</comment>
<dbReference type="Gene3D" id="3.80.10.10">
    <property type="entry name" value="Ribonuclease Inhibitor"/>
    <property type="match status" value="1"/>
</dbReference>
<dbReference type="InterPro" id="IPR032675">
    <property type="entry name" value="LRR_dom_sf"/>
</dbReference>
<proteinExistence type="predicted"/>
<dbReference type="PANTHER" id="PTHR45661:SF3">
    <property type="entry name" value="IG-LIKE DOMAIN-CONTAINING PROTEIN"/>
    <property type="match status" value="1"/>
</dbReference>
<sequence length="317" mass="35235">MDSCSACGELDSSRFTRRQWEKVVRWGKGRCKDCVDGNHLCLRVSEFQRKFAGDWNTVRRRVDALVVDVPGTVLLLIADPSVFVIPGGLFAGCKKLRGVIAPYINDIQNQAFFECDELVKVDAGGVLSVGANAFCECPKLEQVKVNNVRLVGQGAFRGCKKLHVVEMDGVEEIGTGAFSQCELLKEVRVPMLKVMRSDCFNECKALGKVTRDRGGGVPMEMAPDECFNGCDKLIYLAAERGFGVEERFGDGGQHQGIMRYLNWKAISNEQRHTLLMYLKMTADGEKEGEDVRAATSHKVMKFLVGNADITRHLVQFL</sequence>
<accession>A0A9W7FY46</accession>
<dbReference type="OrthoDB" id="6363818at2759"/>
<dbReference type="EMBL" id="BRYA01000550">
    <property type="protein sequence ID" value="GMI22536.1"/>
    <property type="molecule type" value="Genomic_DNA"/>
</dbReference>
<reference evidence="2" key="1">
    <citation type="journal article" date="2023" name="Commun. Biol.">
        <title>Genome analysis of Parmales, the sister group of diatoms, reveals the evolutionary specialization of diatoms from phago-mixotrophs to photoautotrophs.</title>
        <authorList>
            <person name="Ban H."/>
            <person name="Sato S."/>
            <person name="Yoshikawa S."/>
            <person name="Yamada K."/>
            <person name="Nakamura Y."/>
            <person name="Ichinomiya M."/>
            <person name="Sato N."/>
            <person name="Blanc-Mathieu R."/>
            <person name="Endo H."/>
            <person name="Kuwata A."/>
            <person name="Ogata H."/>
        </authorList>
    </citation>
    <scope>NUCLEOTIDE SEQUENCE [LARGE SCALE GENOMIC DNA]</scope>
</reference>
<dbReference type="InterPro" id="IPR053139">
    <property type="entry name" value="Surface_bspA-like"/>
</dbReference>
<protein>
    <recommendedName>
        <fullName evidence="3">Leucine-rich repeat domain-containing protein</fullName>
    </recommendedName>
</protein>
<evidence type="ECO:0008006" key="3">
    <source>
        <dbReference type="Google" id="ProtNLM"/>
    </source>
</evidence>
<keyword evidence="2" id="KW-1185">Reference proteome</keyword>
<organism evidence="1 2">
    <name type="scientific">Triparma columacea</name>
    <dbReference type="NCBI Taxonomy" id="722753"/>
    <lineage>
        <taxon>Eukaryota</taxon>
        <taxon>Sar</taxon>
        <taxon>Stramenopiles</taxon>
        <taxon>Ochrophyta</taxon>
        <taxon>Bolidophyceae</taxon>
        <taxon>Parmales</taxon>
        <taxon>Triparmaceae</taxon>
        <taxon>Triparma</taxon>
    </lineage>
</organism>
<dbReference type="SUPFAM" id="SSF52058">
    <property type="entry name" value="L domain-like"/>
    <property type="match status" value="1"/>
</dbReference>
<dbReference type="AlphaFoldDB" id="A0A9W7FY46"/>
<evidence type="ECO:0000313" key="1">
    <source>
        <dbReference type="EMBL" id="GMI22536.1"/>
    </source>
</evidence>
<name>A0A9W7FY46_9STRA</name>
<dbReference type="PANTHER" id="PTHR45661">
    <property type="entry name" value="SURFACE ANTIGEN"/>
    <property type="match status" value="1"/>
</dbReference>
<dbReference type="Pfam" id="PF13306">
    <property type="entry name" value="LRR_5"/>
    <property type="match status" value="1"/>
</dbReference>
<dbReference type="Proteomes" id="UP001165065">
    <property type="component" value="Unassembled WGS sequence"/>
</dbReference>
<gene>
    <name evidence="1" type="ORF">TrCOL_g9381</name>
</gene>
<dbReference type="InterPro" id="IPR026906">
    <property type="entry name" value="LRR_5"/>
</dbReference>